<feature type="domain" description="Activator of Hsp90 ATPase homologue 1/2-like C-terminal" evidence="2">
    <location>
        <begin position="11"/>
        <end position="135"/>
    </location>
</feature>
<dbReference type="SUPFAM" id="SSF55961">
    <property type="entry name" value="Bet v1-like"/>
    <property type="match status" value="1"/>
</dbReference>
<dbReference type="InterPro" id="IPR023393">
    <property type="entry name" value="START-like_dom_sf"/>
</dbReference>
<dbReference type="CDD" id="cd08892">
    <property type="entry name" value="SRPBCC_Aha1"/>
    <property type="match status" value="1"/>
</dbReference>
<name>A0A0G4IAE6_9ALVE</name>
<evidence type="ECO:0000259" key="2">
    <source>
        <dbReference type="Pfam" id="PF08327"/>
    </source>
</evidence>
<dbReference type="AlphaFoldDB" id="A0A0G4IAE6"/>
<dbReference type="Pfam" id="PF08327">
    <property type="entry name" value="AHSA1"/>
    <property type="match status" value="1"/>
</dbReference>
<dbReference type="PhylomeDB" id="A0A0G4IAE6"/>
<dbReference type="InterPro" id="IPR013538">
    <property type="entry name" value="ASHA1/2-like_C"/>
</dbReference>
<dbReference type="Gene3D" id="3.30.530.20">
    <property type="match status" value="1"/>
</dbReference>
<sequence>MEVKSSQEFLVPARVLYSSLLDQRDLLRMSRGAPAEIQPEVGFKFSLFGGSITGENIELVPNEKIVQKWRFADWPDDCASTVVITFKPTGEESAVVELCQTGVPEADKFDQGGVVERVREGWQTNFWDRMEQMLGYPKRK</sequence>
<evidence type="ECO:0000256" key="1">
    <source>
        <dbReference type="ARBA" id="ARBA00006817"/>
    </source>
</evidence>
<evidence type="ECO:0000313" key="3">
    <source>
        <dbReference type="EMBL" id="CEM54058.1"/>
    </source>
</evidence>
<organism evidence="3">
    <name type="scientific">Chromera velia CCMP2878</name>
    <dbReference type="NCBI Taxonomy" id="1169474"/>
    <lineage>
        <taxon>Eukaryota</taxon>
        <taxon>Sar</taxon>
        <taxon>Alveolata</taxon>
        <taxon>Colpodellida</taxon>
        <taxon>Chromeraceae</taxon>
        <taxon>Chromera</taxon>
    </lineage>
</organism>
<dbReference type="VEuPathDB" id="CryptoDB:Cvel_12476"/>
<gene>
    <name evidence="3" type="ORF">Cvel_12476</name>
</gene>
<dbReference type="EMBL" id="CDMZ01005752">
    <property type="protein sequence ID" value="CEM54058.1"/>
    <property type="molecule type" value="Genomic_DNA"/>
</dbReference>
<protein>
    <recommendedName>
        <fullName evidence="2">Activator of Hsp90 ATPase homologue 1/2-like C-terminal domain-containing protein</fullName>
    </recommendedName>
</protein>
<comment type="similarity">
    <text evidence="1">Belongs to the AHA1 family.</text>
</comment>
<reference evidence="3" key="1">
    <citation type="submission" date="2014-11" db="EMBL/GenBank/DDBJ databases">
        <authorList>
            <person name="Otto D Thomas"/>
            <person name="Naeem Raeece"/>
        </authorList>
    </citation>
    <scope>NUCLEOTIDE SEQUENCE</scope>
</reference>
<proteinExistence type="inferred from homology"/>
<accession>A0A0G4IAE6</accession>